<feature type="coiled-coil region" evidence="1">
    <location>
        <begin position="83"/>
        <end position="110"/>
    </location>
</feature>
<keyword evidence="1" id="KW-0175">Coiled coil</keyword>
<evidence type="ECO:0000256" key="2">
    <source>
        <dbReference type="SAM" id="Phobius"/>
    </source>
</evidence>
<name>V6SSX7_9FLAO</name>
<keyword evidence="3" id="KW-0732">Signal</keyword>
<sequence>MKKLTFKSGFTVMASLLTVFVSTAQEIEAVPEKPITKKVVESQMNQIMVNSSEQHGVKMVTKSALEELNADMMTLLSRNESDLANSKAIIESKNSEIKKLQNEVAKANTRMSTSDTGNETFVFFGMQLSKSLYHAIMWTLVLTLSIFVVFLVTRFKSANGITRQSKEKLTEVEDEFELFKRNAIEREQKLRRQLQDEINRQKKMLVDVS</sequence>
<organism evidence="4 5">
    <name type="scientific">Flavobacterium limnosediminis JC2902</name>
    <dbReference type="NCBI Taxonomy" id="1341181"/>
    <lineage>
        <taxon>Bacteria</taxon>
        <taxon>Pseudomonadati</taxon>
        <taxon>Bacteroidota</taxon>
        <taxon>Flavobacteriia</taxon>
        <taxon>Flavobacteriales</taxon>
        <taxon>Flavobacteriaceae</taxon>
        <taxon>Flavobacterium</taxon>
    </lineage>
</organism>
<keyword evidence="2" id="KW-0812">Transmembrane</keyword>
<protein>
    <recommendedName>
        <fullName evidence="6">tRNA (Guanine-N1)-methyltransferase</fullName>
    </recommendedName>
</protein>
<comment type="caution">
    <text evidence="4">The sequence shown here is derived from an EMBL/GenBank/DDBJ whole genome shotgun (WGS) entry which is preliminary data.</text>
</comment>
<accession>V6SSX7</accession>
<evidence type="ECO:0000313" key="4">
    <source>
        <dbReference type="EMBL" id="ESU29736.1"/>
    </source>
</evidence>
<dbReference type="eggNOG" id="ENOG502ZC2G">
    <property type="taxonomic scope" value="Bacteria"/>
</dbReference>
<dbReference type="OrthoDB" id="981213at2"/>
<evidence type="ECO:0000256" key="3">
    <source>
        <dbReference type="SAM" id="SignalP"/>
    </source>
</evidence>
<keyword evidence="5" id="KW-1185">Reference proteome</keyword>
<evidence type="ECO:0008006" key="6">
    <source>
        <dbReference type="Google" id="ProtNLM"/>
    </source>
</evidence>
<dbReference type="EMBL" id="AVGG01000001">
    <property type="protein sequence ID" value="ESU29736.1"/>
    <property type="molecule type" value="Genomic_DNA"/>
</dbReference>
<proteinExistence type="predicted"/>
<keyword evidence="2" id="KW-1133">Transmembrane helix</keyword>
<feature type="signal peptide" evidence="3">
    <location>
        <begin position="1"/>
        <end position="24"/>
    </location>
</feature>
<dbReference type="PATRIC" id="fig|1341181.4.peg.205"/>
<evidence type="ECO:0000313" key="5">
    <source>
        <dbReference type="Proteomes" id="UP000018004"/>
    </source>
</evidence>
<evidence type="ECO:0000256" key="1">
    <source>
        <dbReference type="SAM" id="Coils"/>
    </source>
</evidence>
<feature type="transmembrane region" description="Helical" evidence="2">
    <location>
        <begin position="132"/>
        <end position="153"/>
    </location>
</feature>
<dbReference type="AlphaFoldDB" id="V6SSX7"/>
<dbReference type="Proteomes" id="UP000018004">
    <property type="component" value="Unassembled WGS sequence"/>
</dbReference>
<gene>
    <name evidence="4" type="ORF">FLJC2902T_02100</name>
</gene>
<dbReference type="STRING" id="1341181.FLJC2902T_02100"/>
<dbReference type="RefSeq" id="WP_023577916.1">
    <property type="nucleotide sequence ID" value="NZ_AVGG01000001.1"/>
</dbReference>
<keyword evidence="2" id="KW-0472">Membrane</keyword>
<reference evidence="4 5" key="1">
    <citation type="submission" date="2013-08" db="EMBL/GenBank/DDBJ databases">
        <title>Flavobacterium limnosediminis JC2902 genome sequencing.</title>
        <authorList>
            <person name="Lee K."/>
            <person name="Yi H."/>
            <person name="Park S."/>
            <person name="Chun J."/>
        </authorList>
    </citation>
    <scope>NUCLEOTIDE SEQUENCE [LARGE SCALE GENOMIC DNA]</scope>
    <source>
        <strain evidence="4 5">JC2902</strain>
    </source>
</reference>
<feature type="chain" id="PRO_5004752768" description="tRNA (Guanine-N1)-methyltransferase" evidence="3">
    <location>
        <begin position="25"/>
        <end position="209"/>
    </location>
</feature>